<dbReference type="Pfam" id="PF05254">
    <property type="entry name" value="UPF0203"/>
    <property type="match status" value="1"/>
</dbReference>
<dbReference type="AlphaFoldDB" id="A0ABD6E2B0"/>
<evidence type="ECO:0000256" key="1">
    <source>
        <dbReference type="ARBA" id="ARBA00006196"/>
    </source>
</evidence>
<dbReference type="Proteomes" id="UP001608902">
    <property type="component" value="Unassembled WGS sequence"/>
</dbReference>
<proteinExistence type="inferred from homology"/>
<sequence length="95" mass="11415">MGERHMPSIFPECDRLKQLYDKCFANFFQHFINSEHTFSEENNPCDPLHKAYRNCVEKSLSDGKLYDIDIKELERTVLNTENDQVKKYQQQRQQN</sequence>
<keyword evidence="2" id="KW-1015">Disulfide bond</keyword>
<keyword evidence="4" id="KW-1185">Reference proteome</keyword>
<comment type="similarity">
    <text evidence="1">Belongs to the TRIAP1/MDM35 family.</text>
</comment>
<evidence type="ECO:0000313" key="4">
    <source>
        <dbReference type="Proteomes" id="UP001608902"/>
    </source>
</evidence>
<evidence type="ECO:0000313" key="3">
    <source>
        <dbReference type="EMBL" id="MFH4973345.1"/>
    </source>
</evidence>
<dbReference type="InterPro" id="IPR007918">
    <property type="entry name" value="MDM35_apoptosis"/>
</dbReference>
<reference evidence="3 4" key="1">
    <citation type="submission" date="2024-08" db="EMBL/GenBank/DDBJ databases">
        <title>Gnathostoma spinigerum genome.</title>
        <authorList>
            <person name="Gonzalez-Bertolin B."/>
            <person name="Monzon S."/>
            <person name="Zaballos A."/>
            <person name="Jimenez P."/>
            <person name="Dekumyoy P."/>
            <person name="Varona S."/>
            <person name="Cuesta I."/>
            <person name="Sumanam S."/>
            <person name="Adisakwattana P."/>
            <person name="Gasser R.B."/>
            <person name="Hernandez-Gonzalez A."/>
            <person name="Young N.D."/>
            <person name="Perteguer M.J."/>
        </authorList>
    </citation>
    <scope>NUCLEOTIDE SEQUENCE [LARGE SCALE GENOMIC DNA]</scope>
    <source>
        <strain evidence="3">AL3</strain>
        <tissue evidence="3">Liver</tissue>
    </source>
</reference>
<organism evidence="3 4">
    <name type="scientific">Gnathostoma spinigerum</name>
    <dbReference type="NCBI Taxonomy" id="75299"/>
    <lineage>
        <taxon>Eukaryota</taxon>
        <taxon>Metazoa</taxon>
        <taxon>Ecdysozoa</taxon>
        <taxon>Nematoda</taxon>
        <taxon>Chromadorea</taxon>
        <taxon>Rhabditida</taxon>
        <taxon>Spirurina</taxon>
        <taxon>Gnathostomatomorpha</taxon>
        <taxon>Gnathostomatoidea</taxon>
        <taxon>Gnathostomatidae</taxon>
        <taxon>Gnathostoma</taxon>
    </lineage>
</organism>
<gene>
    <name evidence="3" type="ORF">AB6A40_000054</name>
</gene>
<protein>
    <submittedName>
        <fullName evidence="3">Uncharacterized protein</fullName>
    </submittedName>
</protein>
<comment type="caution">
    <text evidence="3">The sequence shown here is derived from an EMBL/GenBank/DDBJ whole genome shotgun (WGS) entry which is preliminary data.</text>
</comment>
<evidence type="ECO:0000256" key="2">
    <source>
        <dbReference type="ARBA" id="ARBA00023157"/>
    </source>
</evidence>
<dbReference type="EMBL" id="JBGFUD010000011">
    <property type="protein sequence ID" value="MFH4973345.1"/>
    <property type="molecule type" value="Genomic_DNA"/>
</dbReference>
<accession>A0ABD6E2B0</accession>
<name>A0ABD6E2B0_9BILA</name>